<keyword evidence="4 5" id="KW-0472">Membrane</keyword>
<evidence type="ECO:0000256" key="1">
    <source>
        <dbReference type="ARBA" id="ARBA00004141"/>
    </source>
</evidence>
<reference evidence="7 8" key="1">
    <citation type="submission" date="2019-07" db="EMBL/GenBank/DDBJ databases">
        <title>Genomics analysis of Aphanomyces spp. identifies a new class of oomycete effector associated with host adaptation.</title>
        <authorList>
            <person name="Gaulin E."/>
        </authorList>
    </citation>
    <scope>NUCLEOTIDE SEQUENCE [LARGE SCALE GENOMIC DNA]</scope>
    <source>
        <strain evidence="7 8">ATCC 201684</strain>
    </source>
</reference>
<feature type="transmembrane region" description="Helical" evidence="5">
    <location>
        <begin position="386"/>
        <end position="404"/>
    </location>
</feature>
<dbReference type="Proteomes" id="UP000481153">
    <property type="component" value="Unassembled WGS sequence"/>
</dbReference>
<protein>
    <recommendedName>
        <fullName evidence="6">Amino acid transporter transmembrane domain-containing protein</fullName>
    </recommendedName>
</protein>
<evidence type="ECO:0000256" key="5">
    <source>
        <dbReference type="SAM" id="Phobius"/>
    </source>
</evidence>
<dbReference type="EMBL" id="VJMJ01000187">
    <property type="protein sequence ID" value="KAF0727825.1"/>
    <property type="molecule type" value="Genomic_DNA"/>
</dbReference>
<feature type="transmembrane region" description="Helical" evidence="5">
    <location>
        <begin position="243"/>
        <end position="269"/>
    </location>
</feature>
<evidence type="ECO:0000256" key="4">
    <source>
        <dbReference type="ARBA" id="ARBA00023136"/>
    </source>
</evidence>
<feature type="domain" description="Amino acid transporter transmembrane" evidence="6">
    <location>
        <begin position="36"/>
        <end position="462"/>
    </location>
</feature>
<dbReference type="VEuPathDB" id="FungiDB:AeMF1_008645"/>
<dbReference type="GO" id="GO:0005774">
    <property type="term" value="C:vacuolar membrane"/>
    <property type="evidence" value="ECO:0007669"/>
    <property type="project" value="TreeGrafter"/>
</dbReference>
<evidence type="ECO:0000259" key="6">
    <source>
        <dbReference type="Pfam" id="PF01490"/>
    </source>
</evidence>
<comment type="caution">
    <text evidence="7">The sequence shown here is derived from an EMBL/GenBank/DDBJ whole genome shotgun (WGS) entry which is preliminary data.</text>
</comment>
<feature type="transmembrane region" description="Helical" evidence="5">
    <location>
        <begin position="110"/>
        <end position="139"/>
    </location>
</feature>
<feature type="transmembrane region" description="Helical" evidence="5">
    <location>
        <begin position="211"/>
        <end position="231"/>
    </location>
</feature>
<evidence type="ECO:0000313" key="7">
    <source>
        <dbReference type="EMBL" id="KAF0727825.1"/>
    </source>
</evidence>
<dbReference type="InterPro" id="IPR013057">
    <property type="entry name" value="AA_transpt_TM"/>
</dbReference>
<name>A0A6G0WKL9_9STRA</name>
<feature type="transmembrane region" description="Helical" evidence="5">
    <location>
        <begin position="297"/>
        <end position="323"/>
    </location>
</feature>
<feature type="transmembrane region" description="Helical" evidence="5">
    <location>
        <begin position="444"/>
        <end position="463"/>
    </location>
</feature>
<comment type="subcellular location">
    <subcellularLocation>
        <location evidence="1">Membrane</location>
        <topology evidence="1">Multi-pass membrane protein</topology>
    </subcellularLocation>
</comment>
<dbReference type="AlphaFoldDB" id="A0A6G0WKL9"/>
<dbReference type="PANTHER" id="PTHR22950:SF349">
    <property type="entry name" value="AMINO ACID TRANSPORTER TRANSMEMBRANE DOMAIN-CONTAINING PROTEIN"/>
    <property type="match status" value="1"/>
</dbReference>
<keyword evidence="3 5" id="KW-1133">Transmembrane helix</keyword>
<proteinExistence type="predicted"/>
<feature type="transmembrane region" description="Helical" evidence="5">
    <location>
        <begin position="410"/>
        <end position="432"/>
    </location>
</feature>
<keyword evidence="8" id="KW-1185">Reference proteome</keyword>
<keyword evidence="2 5" id="KW-0812">Transmembrane</keyword>
<feature type="transmembrane region" description="Helical" evidence="5">
    <location>
        <begin position="60"/>
        <end position="89"/>
    </location>
</feature>
<evidence type="ECO:0000313" key="8">
    <source>
        <dbReference type="Proteomes" id="UP000481153"/>
    </source>
</evidence>
<accession>A0A6G0WKL9</accession>
<evidence type="ECO:0000256" key="2">
    <source>
        <dbReference type="ARBA" id="ARBA00022692"/>
    </source>
</evidence>
<dbReference type="GO" id="GO:0015179">
    <property type="term" value="F:L-amino acid transmembrane transporter activity"/>
    <property type="evidence" value="ECO:0007669"/>
    <property type="project" value="TreeGrafter"/>
</dbReference>
<feature type="transmembrane region" description="Helical" evidence="5">
    <location>
        <begin position="28"/>
        <end position="48"/>
    </location>
</feature>
<sequence>MLFATVITFEFAFFRASLPHRLLMGKPFFTLEDFKIAFSLFCCVYGVGTLSMPKNYATAGFVWATLALVFMGLVNMYSMVCVSKLFLLVPKSVRTFADLGEFSMGKVGRILILITQMLVCILLPIVFLVLGGSISVILFPNSYGQVTWIILMGLSLLPVCLIPTLKEGAFAAAAGSLGTLVADAIAVYLLIDKMVPQSKGISIPKPDVGFTQVASVFGSLSLAYGATFVIPTLQREHSEPTRMIRVIVTTMSLITVFFLLVAVTGVSYVGCQVPGNLLFSISGSPTALGFTANRGGVLLACMAMLLHVIIAFAITINPAFYILEGWILRLHKHTFVEQPEVESGFVASLTPDFEKDGEDKIVAEPNDLHDLDSKTYQQPGVYPKVAALRTVIVAVCVVIACIWKDNLSDLLDFVGASCMSLCNMILPIAFYLKVNWRKVGLLEKIWCVVAILVSLFLAGYESWKNGKVLFNPPAKSSGPAPWDAVKFPYCPAGSSYQRIVYTNVSYHANFTRATAL</sequence>
<dbReference type="PANTHER" id="PTHR22950">
    <property type="entry name" value="AMINO ACID TRANSPORTER"/>
    <property type="match status" value="1"/>
</dbReference>
<feature type="transmembrane region" description="Helical" evidence="5">
    <location>
        <begin position="169"/>
        <end position="191"/>
    </location>
</feature>
<gene>
    <name evidence="7" type="ORF">Ae201684_014167</name>
</gene>
<evidence type="ECO:0000256" key="3">
    <source>
        <dbReference type="ARBA" id="ARBA00022989"/>
    </source>
</evidence>
<organism evidence="7 8">
    <name type="scientific">Aphanomyces euteiches</name>
    <dbReference type="NCBI Taxonomy" id="100861"/>
    <lineage>
        <taxon>Eukaryota</taxon>
        <taxon>Sar</taxon>
        <taxon>Stramenopiles</taxon>
        <taxon>Oomycota</taxon>
        <taxon>Saprolegniomycetes</taxon>
        <taxon>Saprolegniales</taxon>
        <taxon>Verrucalvaceae</taxon>
        <taxon>Aphanomyces</taxon>
    </lineage>
</organism>
<feature type="transmembrane region" description="Helical" evidence="5">
    <location>
        <begin position="145"/>
        <end position="162"/>
    </location>
</feature>
<dbReference type="Pfam" id="PF01490">
    <property type="entry name" value="Aa_trans"/>
    <property type="match status" value="1"/>
</dbReference>